<dbReference type="InterPro" id="IPR050424">
    <property type="entry name" value="Gfo-Idh-MocA_inositol_DH"/>
</dbReference>
<organism evidence="4 5">
    <name type="scientific">Kocuria palustris PEL</name>
    <dbReference type="NCBI Taxonomy" id="1236550"/>
    <lineage>
        <taxon>Bacteria</taxon>
        <taxon>Bacillati</taxon>
        <taxon>Actinomycetota</taxon>
        <taxon>Actinomycetes</taxon>
        <taxon>Micrococcales</taxon>
        <taxon>Micrococcaceae</taxon>
        <taxon>Kocuria</taxon>
    </lineage>
</organism>
<dbReference type="Pfam" id="PF01408">
    <property type="entry name" value="GFO_IDH_MocA"/>
    <property type="match status" value="1"/>
</dbReference>
<evidence type="ECO:0000313" key="4">
    <source>
        <dbReference type="EMBL" id="EME36698.1"/>
    </source>
</evidence>
<dbReference type="Gene3D" id="3.30.360.10">
    <property type="entry name" value="Dihydrodipicolinate Reductase, domain 2"/>
    <property type="match status" value="1"/>
</dbReference>
<dbReference type="InterPro" id="IPR055170">
    <property type="entry name" value="GFO_IDH_MocA-like_dom"/>
</dbReference>
<name>M2XV53_9MICC</name>
<keyword evidence="5" id="KW-1185">Reference proteome</keyword>
<feature type="domain" description="GFO/IDH/MocA-like oxidoreductase" evidence="3">
    <location>
        <begin position="143"/>
        <end position="258"/>
    </location>
</feature>
<proteinExistence type="predicted"/>
<dbReference type="PANTHER" id="PTHR43593:SF1">
    <property type="entry name" value="INOSITOL 2-DEHYDROGENASE"/>
    <property type="match status" value="1"/>
</dbReference>
<reference evidence="4 5" key="1">
    <citation type="journal article" date="2014" name="Genome Announc.">
        <title>Draft Genome Sequence of Kocuria palustris PEL.</title>
        <authorList>
            <person name="Sharma G."/>
            <person name="Khatri I."/>
            <person name="Subramanian S."/>
        </authorList>
    </citation>
    <scope>NUCLEOTIDE SEQUENCE [LARGE SCALE GENOMIC DNA]</scope>
    <source>
        <strain evidence="4 5">PEL</strain>
    </source>
</reference>
<evidence type="ECO:0000259" key="3">
    <source>
        <dbReference type="Pfam" id="PF22725"/>
    </source>
</evidence>
<dbReference type="InterPro" id="IPR000683">
    <property type="entry name" value="Gfo/Idh/MocA-like_OxRdtase_N"/>
</dbReference>
<dbReference type="Pfam" id="PF22725">
    <property type="entry name" value="GFO_IDH_MocA_C3"/>
    <property type="match status" value="1"/>
</dbReference>
<dbReference type="SUPFAM" id="SSF55347">
    <property type="entry name" value="Glyceraldehyde-3-phosphate dehydrogenase-like, C-terminal domain"/>
    <property type="match status" value="1"/>
</dbReference>
<dbReference type="EMBL" id="ANHZ02000009">
    <property type="protein sequence ID" value="EME36698.1"/>
    <property type="molecule type" value="Genomic_DNA"/>
</dbReference>
<dbReference type="RefSeq" id="WP_006214568.1">
    <property type="nucleotide sequence ID" value="NZ_ANHZ02000009.1"/>
</dbReference>
<dbReference type="PANTHER" id="PTHR43593">
    <property type="match status" value="1"/>
</dbReference>
<dbReference type="AlphaFoldDB" id="M2XV53"/>
<gene>
    <name evidence="4" type="ORF">C884_02508</name>
</gene>
<evidence type="ECO:0000259" key="2">
    <source>
        <dbReference type="Pfam" id="PF01408"/>
    </source>
</evidence>
<evidence type="ECO:0000256" key="1">
    <source>
        <dbReference type="ARBA" id="ARBA00023027"/>
    </source>
</evidence>
<sequence length="347" mass="37137">MAEAAEELTGPTDVRVGVIGVGQMGADHVERITRRIKGARVTVVNDYSAETAQKVAAGAPGARAVGSPEEVISADDVDAVIIATPGSFHKDQTIACIRASKPVLCEKPLAMSPEDAYAVVEAERDSGGTYVSVGFMRRFDREYAELKDAMEAGELGEVSVINCKHRNAHTLPGFVDSMMVYDSAVHEVDAISYFLDEPVTEVQTVLPLPGPRAPEGQHDPMIFIFRTASGRIVTDELYVNTASGYEVRTEVLGSKGIATIGMGVQRVTTHRPDGTWDGSLPGDFRPRFVDAYDAQVQAWVAAISDGSNVDERSATAWDGYLAAATCAAAEESLSAGRFVPVTTRERP</sequence>
<keyword evidence="1" id="KW-0520">NAD</keyword>
<dbReference type="InterPro" id="IPR036291">
    <property type="entry name" value="NAD(P)-bd_dom_sf"/>
</dbReference>
<dbReference type="SUPFAM" id="SSF51735">
    <property type="entry name" value="NAD(P)-binding Rossmann-fold domains"/>
    <property type="match status" value="1"/>
</dbReference>
<dbReference type="GO" id="GO:0000166">
    <property type="term" value="F:nucleotide binding"/>
    <property type="evidence" value="ECO:0007669"/>
    <property type="project" value="InterPro"/>
</dbReference>
<evidence type="ECO:0000313" key="5">
    <source>
        <dbReference type="Proteomes" id="UP000009877"/>
    </source>
</evidence>
<feature type="domain" description="Gfo/Idh/MocA-like oxidoreductase N-terminal" evidence="2">
    <location>
        <begin position="14"/>
        <end position="135"/>
    </location>
</feature>
<accession>M2XV53</accession>
<comment type="caution">
    <text evidence="4">The sequence shown here is derived from an EMBL/GenBank/DDBJ whole genome shotgun (WGS) entry which is preliminary data.</text>
</comment>
<dbReference type="Gene3D" id="3.40.50.720">
    <property type="entry name" value="NAD(P)-binding Rossmann-like Domain"/>
    <property type="match status" value="1"/>
</dbReference>
<protein>
    <submittedName>
        <fullName evidence="4">Myo-inositol 2-dehydrogenase</fullName>
    </submittedName>
</protein>
<dbReference type="Proteomes" id="UP000009877">
    <property type="component" value="Unassembled WGS sequence"/>
</dbReference>